<evidence type="ECO:0000256" key="2">
    <source>
        <dbReference type="ARBA" id="ARBA00023125"/>
    </source>
</evidence>
<dbReference type="InterPro" id="IPR036388">
    <property type="entry name" value="WH-like_DNA-bd_sf"/>
</dbReference>
<dbReference type="PRINTS" id="PR00598">
    <property type="entry name" value="HTHMARR"/>
</dbReference>
<dbReference type="PANTHER" id="PTHR42756:SF1">
    <property type="entry name" value="TRANSCRIPTIONAL REPRESSOR OF EMRAB OPERON"/>
    <property type="match status" value="1"/>
</dbReference>
<evidence type="ECO:0000313" key="6">
    <source>
        <dbReference type="Proteomes" id="UP000291269"/>
    </source>
</evidence>
<dbReference type="InterPro" id="IPR036390">
    <property type="entry name" value="WH_DNA-bd_sf"/>
</dbReference>
<proteinExistence type="predicted"/>
<dbReference type="EMBL" id="SDOZ01000002">
    <property type="protein sequence ID" value="RXZ62339.1"/>
    <property type="molecule type" value="Genomic_DNA"/>
</dbReference>
<dbReference type="Pfam" id="PF12802">
    <property type="entry name" value="MarR_2"/>
    <property type="match status" value="1"/>
</dbReference>
<dbReference type="CDD" id="cd00090">
    <property type="entry name" value="HTH_ARSR"/>
    <property type="match status" value="1"/>
</dbReference>
<accession>A0A4Q2KEA2</accession>
<evidence type="ECO:0000256" key="3">
    <source>
        <dbReference type="ARBA" id="ARBA00023163"/>
    </source>
</evidence>
<sequence length="163" mass="18974">MKRGGEANMLDNNKTMQEIYSICKKFEEMRLFSKKIPFNSSELQLLKQVVVASEQGQKLISSEIARRLGITRSAVSQMVNKLEEKNIVRRVADEKDRKIAYIELSSDAYKYYEKLRGETNFFFEKLIAKIGEKEMEDFIRVTNIFIDALSEIKDQYAETIPIV</sequence>
<evidence type="ECO:0000259" key="4">
    <source>
        <dbReference type="PROSITE" id="PS50995"/>
    </source>
</evidence>
<dbReference type="Proteomes" id="UP000291269">
    <property type="component" value="Unassembled WGS sequence"/>
</dbReference>
<gene>
    <name evidence="5" type="ORF">ESZ91_08070</name>
</gene>
<dbReference type="AlphaFoldDB" id="A0A4Q2KEA2"/>
<comment type="caution">
    <text evidence="5">The sequence shown here is derived from an EMBL/GenBank/DDBJ whole genome shotgun (WGS) entry which is preliminary data.</text>
</comment>
<dbReference type="GO" id="GO:0003700">
    <property type="term" value="F:DNA-binding transcription factor activity"/>
    <property type="evidence" value="ECO:0007669"/>
    <property type="project" value="InterPro"/>
</dbReference>
<dbReference type="Gene3D" id="1.10.10.10">
    <property type="entry name" value="Winged helix-like DNA-binding domain superfamily/Winged helix DNA-binding domain"/>
    <property type="match status" value="1"/>
</dbReference>
<protein>
    <submittedName>
        <fullName evidence="5">MarR family transcriptional regulator</fullName>
    </submittedName>
</protein>
<dbReference type="PANTHER" id="PTHR42756">
    <property type="entry name" value="TRANSCRIPTIONAL REGULATOR, MARR"/>
    <property type="match status" value="1"/>
</dbReference>
<keyword evidence="6" id="KW-1185">Reference proteome</keyword>
<name>A0A4Q2KEA2_9FIRM</name>
<organism evidence="5 6">
    <name type="scientific">Candidatus Borkfalkia ceftriaxoniphila</name>
    <dbReference type="NCBI Taxonomy" id="2508949"/>
    <lineage>
        <taxon>Bacteria</taxon>
        <taxon>Bacillati</taxon>
        <taxon>Bacillota</taxon>
        <taxon>Clostridia</taxon>
        <taxon>Christensenellales</taxon>
        <taxon>Christensenellaceae</taxon>
        <taxon>Candidatus Borkfalkia</taxon>
    </lineage>
</organism>
<keyword evidence="2" id="KW-0238">DNA-binding</keyword>
<dbReference type="InterPro" id="IPR011991">
    <property type="entry name" value="ArsR-like_HTH"/>
</dbReference>
<feature type="domain" description="HTH marR-type" evidence="4">
    <location>
        <begin position="12"/>
        <end position="147"/>
    </location>
</feature>
<dbReference type="SUPFAM" id="SSF46785">
    <property type="entry name" value="Winged helix' DNA-binding domain"/>
    <property type="match status" value="1"/>
</dbReference>
<dbReference type="OrthoDB" id="5461037at2"/>
<evidence type="ECO:0000256" key="1">
    <source>
        <dbReference type="ARBA" id="ARBA00023015"/>
    </source>
</evidence>
<reference evidence="5 6" key="1">
    <citation type="journal article" date="2019" name="Gut">
        <title>Antibiotics-induced monodominance of a novel gut bacterial order.</title>
        <authorList>
            <person name="Hildebrand F."/>
            <person name="Moitinho-Silva L."/>
            <person name="Blasche S."/>
            <person name="Jahn M.T."/>
            <person name="Gossmann T.I."/>
            <person name="Heuerta-Cepas J."/>
            <person name="Hercog R."/>
            <person name="Luetge M."/>
            <person name="Bahram M."/>
            <person name="Pryszlak A."/>
            <person name="Alves R.J."/>
            <person name="Waszak S.M."/>
            <person name="Zhu A."/>
            <person name="Ye L."/>
            <person name="Costea P.I."/>
            <person name="Aalvink S."/>
            <person name="Belzer C."/>
            <person name="Forslund S.K."/>
            <person name="Sunagawa S."/>
            <person name="Hentschel U."/>
            <person name="Merten C."/>
            <person name="Patil K.R."/>
            <person name="Benes V."/>
            <person name="Bork P."/>
        </authorList>
    </citation>
    <scope>NUCLEOTIDE SEQUENCE [LARGE SCALE GENOMIC DNA]</scope>
    <source>
        <strain evidence="5 6">HDS1380</strain>
    </source>
</reference>
<dbReference type="PROSITE" id="PS50995">
    <property type="entry name" value="HTH_MARR_2"/>
    <property type="match status" value="1"/>
</dbReference>
<dbReference type="InterPro" id="IPR000835">
    <property type="entry name" value="HTH_MarR-typ"/>
</dbReference>
<keyword evidence="3" id="KW-0804">Transcription</keyword>
<evidence type="ECO:0000313" key="5">
    <source>
        <dbReference type="EMBL" id="RXZ62339.1"/>
    </source>
</evidence>
<keyword evidence="1" id="KW-0805">Transcription regulation</keyword>
<dbReference type="SMART" id="SM00347">
    <property type="entry name" value="HTH_MARR"/>
    <property type="match status" value="1"/>
</dbReference>
<dbReference type="GO" id="GO:0003677">
    <property type="term" value="F:DNA binding"/>
    <property type="evidence" value="ECO:0007669"/>
    <property type="project" value="UniProtKB-KW"/>
</dbReference>